<keyword evidence="7" id="KW-1185">Reference proteome</keyword>
<evidence type="ECO:0000256" key="2">
    <source>
        <dbReference type="ARBA" id="ARBA00022630"/>
    </source>
</evidence>
<evidence type="ECO:0000313" key="7">
    <source>
        <dbReference type="Proteomes" id="UP000054321"/>
    </source>
</evidence>
<evidence type="ECO:0000256" key="4">
    <source>
        <dbReference type="ARBA" id="ARBA00023002"/>
    </source>
</evidence>
<dbReference type="STRING" id="913774.A0A0C3HEY1"/>
<keyword evidence="2" id="KW-0285">Flavoprotein</keyword>
<reference evidence="6 7" key="1">
    <citation type="submission" date="2014-04" db="EMBL/GenBank/DDBJ databases">
        <authorList>
            <consortium name="DOE Joint Genome Institute"/>
            <person name="Kuo A."/>
            <person name="Martino E."/>
            <person name="Perotto S."/>
            <person name="Kohler A."/>
            <person name="Nagy L.G."/>
            <person name="Floudas D."/>
            <person name="Copeland A."/>
            <person name="Barry K.W."/>
            <person name="Cichocki N."/>
            <person name="Veneault-Fourrey C."/>
            <person name="LaButti K."/>
            <person name="Lindquist E.A."/>
            <person name="Lipzen A."/>
            <person name="Lundell T."/>
            <person name="Morin E."/>
            <person name="Murat C."/>
            <person name="Sun H."/>
            <person name="Tunlid A."/>
            <person name="Henrissat B."/>
            <person name="Grigoriev I.V."/>
            <person name="Hibbett D.S."/>
            <person name="Martin F."/>
            <person name="Nordberg H.P."/>
            <person name="Cantor M.N."/>
            <person name="Hua S.X."/>
        </authorList>
    </citation>
    <scope>NUCLEOTIDE SEQUENCE [LARGE SCALE GENOMIC DNA]</scope>
    <source>
        <strain evidence="6 7">Zn</strain>
    </source>
</reference>
<dbReference type="GO" id="GO:0005737">
    <property type="term" value="C:cytoplasm"/>
    <property type="evidence" value="ECO:0007669"/>
    <property type="project" value="TreeGrafter"/>
</dbReference>
<evidence type="ECO:0000259" key="5">
    <source>
        <dbReference type="Pfam" id="PF07992"/>
    </source>
</evidence>
<feature type="domain" description="FAD/NAD(P)-binding" evidence="5">
    <location>
        <begin position="39"/>
        <end position="197"/>
    </location>
</feature>
<dbReference type="EMBL" id="KN832870">
    <property type="protein sequence ID" value="KIN06791.1"/>
    <property type="molecule type" value="Genomic_DNA"/>
</dbReference>
<reference evidence="7" key="2">
    <citation type="submission" date="2015-01" db="EMBL/GenBank/DDBJ databases">
        <title>Evolutionary Origins and Diversification of the Mycorrhizal Mutualists.</title>
        <authorList>
            <consortium name="DOE Joint Genome Institute"/>
            <consortium name="Mycorrhizal Genomics Consortium"/>
            <person name="Kohler A."/>
            <person name="Kuo A."/>
            <person name="Nagy L.G."/>
            <person name="Floudas D."/>
            <person name="Copeland A."/>
            <person name="Barry K.W."/>
            <person name="Cichocki N."/>
            <person name="Veneault-Fourrey C."/>
            <person name="LaButti K."/>
            <person name="Lindquist E.A."/>
            <person name="Lipzen A."/>
            <person name="Lundell T."/>
            <person name="Morin E."/>
            <person name="Murat C."/>
            <person name="Riley R."/>
            <person name="Ohm R."/>
            <person name="Sun H."/>
            <person name="Tunlid A."/>
            <person name="Henrissat B."/>
            <person name="Grigoriev I.V."/>
            <person name="Hibbett D.S."/>
            <person name="Martin F."/>
        </authorList>
    </citation>
    <scope>NUCLEOTIDE SEQUENCE [LARGE SCALE GENOMIC DNA]</scope>
    <source>
        <strain evidence="7">Zn</strain>
    </source>
</reference>
<dbReference type="GO" id="GO:0050660">
    <property type="term" value="F:flavin adenine dinucleotide binding"/>
    <property type="evidence" value="ECO:0007669"/>
    <property type="project" value="TreeGrafter"/>
</dbReference>
<dbReference type="OrthoDB" id="202203at2759"/>
<comment type="similarity">
    <text evidence="1">Belongs to the FAD-dependent oxidoreductase family.</text>
</comment>
<dbReference type="Proteomes" id="UP000054321">
    <property type="component" value="Unassembled WGS sequence"/>
</dbReference>
<dbReference type="PANTHER" id="PTHR43735">
    <property type="entry name" value="APOPTOSIS-INDUCING FACTOR 1"/>
    <property type="match status" value="1"/>
</dbReference>
<dbReference type="HOGENOM" id="CLU_1384515_0_0_1"/>
<dbReference type="GO" id="GO:0004174">
    <property type="term" value="F:electron-transferring-flavoprotein dehydrogenase activity"/>
    <property type="evidence" value="ECO:0007669"/>
    <property type="project" value="TreeGrafter"/>
</dbReference>
<keyword evidence="4" id="KW-0560">Oxidoreductase</keyword>
<protein>
    <recommendedName>
        <fullName evidence="5">FAD/NAD(P)-binding domain-containing protein</fullName>
    </recommendedName>
</protein>
<dbReference type="AlphaFoldDB" id="A0A0C3HEY1"/>
<accession>A0A0C3HEY1</accession>
<dbReference type="InParanoid" id="A0A0C3HEY1"/>
<evidence type="ECO:0000256" key="3">
    <source>
        <dbReference type="ARBA" id="ARBA00022827"/>
    </source>
</evidence>
<dbReference type="Gene3D" id="3.50.50.100">
    <property type="match status" value="1"/>
</dbReference>
<gene>
    <name evidence="6" type="ORF">OIDMADRAFT_46719</name>
</gene>
<dbReference type="SUPFAM" id="SSF51905">
    <property type="entry name" value="FAD/NAD(P)-binding domain"/>
    <property type="match status" value="1"/>
</dbReference>
<evidence type="ECO:0000256" key="1">
    <source>
        <dbReference type="ARBA" id="ARBA00006442"/>
    </source>
</evidence>
<dbReference type="InterPro" id="IPR036188">
    <property type="entry name" value="FAD/NAD-bd_sf"/>
</dbReference>
<proteinExistence type="inferred from homology"/>
<organism evidence="6 7">
    <name type="scientific">Oidiodendron maius (strain Zn)</name>
    <dbReference type="NCBI Taxonomy" id="913774"/>
    <lineage>
        <taxon>Eukaryota</taxon>
        <taxon>Fungi</taxon>
        <taxon>Dikarya</taxon>
        <taxon>Ascomycota</taxon>
        <taxon>Pezizomycotina</taxon>
        <taxon>Leotiomycetes</taxon>
        <taxon>Leotiomycetes incertae sedis</taxon>
        <taxon>Myxotrichaceae</taxon>
        <taxon>Oidiodendron</taxon>
    </lineage>
</organism>
<dbReference type="Pfam" id="PF07992">
    <property type="entry name" value="Pyr_redox_2"/>
    <property type="match status" value="1"/>
</dbReference>
<keyword evidence="3" id="KW-0274">FAD</keyword>
<dbReference type="InterPro" id="IPR023753">
    <property type="entry name" value="FAD/NAD-binding_dom"/>
</dbReference>
<dbReference type="PANTHER" id="PTHR43735:SF3">
    <property type="entry name" value="FERROPTOSIS SUPPRESSOR PROTEIN 1"/>
    <property type="match status" value="1"/>
</dbReference>
<sequence length="197" mass="20889">MTCGSQVKVVLINPSSKWYFNTASPQVISKPDAFKPKKYQIPIEQGFTKYPKGPFELIVSTVTMIDVVTDRCRQNIVTLSGSTTSSTSYYCLVIASGSSPRSLNKGAFIPLKLTVSADEASIESAIRTASVTISAAKTVVIGGAGPIGVEFAGELGGAWAKETGRSITLISSTKHPLPMLKGTAVVEAENLMTKQKV</sequence>
<evidence type="ECO:0000313" key="6">
    <source>
        <dbReference type="EMBL" id="KIN06791.1"/>
    </source>
</evidence>
<name>A0A0C3HEY1_OIDMZ</name>